<organism evidence="2 3">
    <name type="scientific">Ogataea polymorpha</name>
    <dbReference type="NCBI Taxonomy" id="460523"/>
    <lineage>
        <taxon>Eukaryota</taxon>
        <taxon>Fungi</taxon>
        <taxon>Dikarya</taxon>
        <taxon>Ascomycota</taxon>
        <taxon>Saccharomycotina</taxon>
        <taxon>Pichiomycetes</taxon>
        <taxon>Pichiales</taxon>
        <taxon>Pichiaceae</taxon>
        <taxon>Ogataea</taxon>
    </lineage>
</organism>
<proteinExistence type="predicted"/>
<comment type="caution">
    <text evidence="2">The sequence shown here is derived from an EMBL/GenBank/DDBJ whole genome shotgun (WGS) entry which is preliminary data.</text>
</comment>
<evidence type="ECO:0000313" key="3">
    <source>
        <dbReference type="Proteomes" id="UP000788993"/>
    </source>
</evidence>
<sequence length="142" mass="15902">MLLIRSGPPGMVADTQKSPDSNSLELEFSIRLTIFWAPSEGSKNISFILGSFLKLICFDKSYLSMCGLTRSKSSSLCERTVARTSMRKIGVSKYFGLLLSDLRNFSVRRMPGAMMQLREFVGCSTTLIPTLLRFRRSEALNS</sequence>
<dbReference type="EMBL" id="JAEUBD010001468">
    <property type="protein sequence ID" value="KAH3660688.1"/>
    <property type="molecule type" value="Genomic_DNA"/>
</dbReference>
<dbReference type="AlphaFoldDB" id="A0A9P8NVM2"/>
<evidence type="ECO:0000256" key="1">
    <source>
        <dbReference type="SAM" id="MobiDB-lite"/>
    </source>
</evidence>
<accession>A0A9P8NVM2</accession>
<gene>
    <name evidence="2" type="ORF">OGATHE_005020</name>
</gene>
<reference evidence="2" key="2">
    <citation type="submission" date="2021-01" db="EMBL/GenBank/DDBJ databases">
        <authorList>
            <person name="Schikora-Tamarit M.A."/>
        </authorList>
    </citation>
    <scope>NUCLEOTIDE SEQUENCE</scope>
    <source>
        <strain evidence="2">NCAIM Y.01608</strain>
    </source>
</reference>
<keyword evidence="3" id="KW-1185">Reference proteome</keyword>
<name>A0A9P8NVM2_9ASCO</name>
<evidence type="ECO:0000313" key="2">
    <source>
        <dbReference type="EMBL" id="KAH3660688.1"/>
    </source>
</evidence>
<feature type="region of interest" description="Disordered" evidence="1">
    <location>
        <begin position="1"/>
        <end position="20"/>
    </location>
</feature>
<reference evidence="2" key="1">
    <citation type="journal article" date="2021" name="Open Biol.">
        <title>Shared evolutionary footprints suggest mitochondrial oxidative damage underlies multiple complex I losses in fungi.</title>
        <authorList>
            <person name="Schikora-Tamarit M.A."/>
            <person name="Marcet-Houben M."/>
            <person name="Nosek J."/>
            <person name="Gabaldon T."/>
        </authorList>
    </citation>
    <scope>NUCLEOTIDE SEQUENCE</scope>
    <source>
        <strain evidence="2">NCAIM Y.01608</strain>
    </source>
</reference>
<protein>
    <submittedName>
        <fullName evidence="2">Uncharacterized protein</fullName>
    </submittedName>
</protein>
<dbReference type="Proteomes" id="UP000788993">
    <property type="component" value="Unassembled WGS sequence"/>
</dbReference>